<comment type="caution">
    <text evidence="2">The sequence shown here is derived from an EMBL/GenBank/DDBJ whole genome shotgun (WGS) entry which is preliminary data.</text>
</comment>
<evidence type="ECO:0008006" key="4">
    <source>
        <dbReference type="Google" id="ProtNLM"/>
    </source>
</evidence>
<accession>A0A117QVV0</accession>
<dbReference type="STRING" id="58343.AQJ46_50110"/>
<dbReference type="Pfam" id="PF12006">
    <property type="entry name" value="DUF3500"/>
    <property type="match status" value="1"/>
</dbReference>
<gene>
    <name evidence="2" type="ORF">AQJ46_50110</name>
</gene>
<dbReference type="EMBL" id="LMWU01000085">
    <property type="protein sequence ID" value="KUN53986.1"/>
    <property type="molecule type" value="Genomic_DNA"/>
</dbReference>
<proteinExistence type="predicted"/>
<reference evidence="2 3" key="1">
    <citation type="submission" date="2015-10" db="EMBL/GenBank/DDBJ databases">
        <title>Draft genome sequence of Streptomyces canus DSM 40017, type strain for the species Streptomyces canus.</title>
        <authorList>
            <person name="Ruckert C."/>
            <person name="Winkler A."/>
            <person name="Kalinowski J."/>
            <person name="Kampfer P."/>
            <person name="Glaeser S."/>
        </authorList>
    </citation>
    <scope>NUCLEOTIDE SEQUENCE [LARGE SCALE GENOMIC DNA]</scope>
    <source>
        <strain evidence="2 3">DSM 40017</strain>
    </source>
</reference>
<protein>
    <recommendedName>
        <fullName evidence="4">DUF3500 domain-containing protein</fullName>
    </recommendedName>
</protein>
<evidence type="ECO:0000313" key="3">
    <source>
        <dbReference type="Proteomes" id="UP000053669"/>
    </source>
</evidence>
<feature type="compositionally biased region" description="Low complexity" evidence="1">
    <location>
        <begin position="19"/>
        <end position="48"/>
    </location>
</feature>
<dbReference type="PROSITE" id="PS51257">
    <property type="entry name" value="PROKAR_LIPOPROTEIN"/>
    <property type="match status" value="1"/>
</dbReference>
<dbReference type="PANTHER" id="PTHR37489:SF1">
    <property type="entry name" value="DUF3500 DOMAIN-CONTAINING PROTEIN"/>
    <property type="match status" value="1"/>
</dbReference>
<evidence type="ECO:0000313" key="2">
    <source>
        <dbReference type="EMBL" id="KUN53986.1"/>
    </source>
</evidence>
<sequence>MRRAIALATCVGLGVAGCGSDDSSSSSSSETSSSQSSSATASTGAGKANTAEVVTAANAFLKALSDDEKETALYDFDDEAKAKGWSNFPTSFVERNGIEFADLDDDQKTAALKVMEAALSEQGYEELEEIRIADEYLGEVGAADNGGGPGGGDDYNADKYFLAFFGEPSETEQFMVQFGGHHAAYNLTYYKDDVSLSPTLTAIEPSEFETDGKSYAPLQDKRDTTIAAIGSLSDSELEKAEIDGSFDDLLLGPGNDGPFPDPEGVVIGDLTEKQQDKVTAMIRTWVDDLDEEAAEALVAKYVSQYDETYLGWSGATAIDNKETYVRVDGPSVWIEFSNQGGIVVQGVHQHTIFRDQTADYGWN</sequence>
<dbReference type="PANTHER" id="PTHR37489">
    <property type="entry name" value="DUF3500 DOMAIN-CONTAINING PROTEIN"/>
    <property type="match status" value="1"/>
</dbReference>
<feature type="region of interest" description="Disordered" evidence="1">
    <location>
        <begin position="14"/>
        <end position="48"/>
    </location>
</feature>
<dbReference type="AlphaFoldDB" id="A0A117QVV0"/>
<dbReference type="InterPro" id="IPR021889">
    <property type="entry name" value="DUF3500"/>
</dbReference>
<dbReference type="RefSeq" id="WP_059212046.1">
    <property type="nucleotide sequence ID" value="NZ_KQ948692.1"/>
</dbReference>
<dbReference type="Proteomes" id="UP000053669">
    <property type="component" value="Unassembled WGS sequence"/>
</dbReference>
<evidence type="ECO:0000256" key="1">
    <source>
        <dbReference type="SAM" id="MobiDB-lite"/>
    </source>
</evidence>
<organism evidence="2 3">
    <name type="scientific">Streptomyces canus</name>
    <dbReference type="NCBI Taxonomy" id="58343"/>
    <lineage>
        <taxon>Bacteria</taxon>
        <taxon>Bacillati</taxon>
        <taxon>Actinomycetota</taxon>
        <taxon>Actinomycetes</taxon>
        <taxon>Kitasatosporales</taxon>
        <taxon>Streptomycetaceae</taxon>
        <taxon>Streptomyces</taxon>
        <taxon>Streptomyces aurantiacus group</taxon>
    </lineage>
</organism>
<name>A0A117QVV0_9ACTN</name>